<gene>
    <name evidence="2" type="ORF">HELGO_WM4845</name>
</gene>
<name>A0A6S6TEB1_9GAMM</name>
<evidence type="ECO:0000256" key="1">
    <source>
        <dbReference type="SAM" id="MobiDB-lite"/>
    </source>
</evidence>
<dbReference type="EMBL" id="CACVAY010000084">
    <property type="protein sequence ID" value="CAA6817555.1"/>
    <property type="molecule type" value="Genomic_DNA"/>
</dbReference>
<proteinExistence type="predicted"/>
<organism evidence="2">
    <name type="scientific">uncultured Thiotrichaceae bacterium</name>
    <dbReference type="NCBI Taxonomy" id="298394"/>
    <lineage>
        <taxon>Bacteria</taxon>
        <taxon>Pseudomonadati</taxon>
        <taxon>Pseudomonadota</taxon>
        <taxon>Gammaproteobacteria</taxon>
        <taxon>Thiotrichales</taxon>
        <taxon>Thiotrichaceae</taxon>
        <taxon>environmental samples</taxon>
    </lineage>
</organism>
<sequence>MSAIPSLTGDGTPAPQASDSASLLAPPSFSVSAIPSLTGGNDITSLASNTIEVPSVLGLGSGASSADTHNPNNSNWK</sequence>
<accession>A0A6S6TEB1</accession>
<evidence type="ECO:0000313" key="2">
    <source>
        <dbReference type="EMBL" id="CAA6817555.1"/>
    </source>
</evidence>
<dbReference type="AlphaFoldDB" id="A0A6S6TEB1"/>
<feature type="compositionally biased region" description="Low complexity" evidence="1">
    <location>
        <begin position="13"/>
        <end position="24"/>
    </location>
</feature>
<feature type="region of interest" description="Disordered" evidence="1">
    <location>
        <begin position="57"/>
        <end position="77"/>
    </location>
</feature>
<protein>
    <submittedName>
        <fullName evidence="2">Uncharacterized protein</fullName>
    </submittedName>
</protein>
<feature type="region of interest" description="Disordered" evidence="1">
    <location>
        <begin position="1"/>
        <end position="24"/>
    </location>
</feature>
<feature type="compositionally biased region" description="Polar residues" evidence="1">
    <location>
        <begin position="67"/>
        <end position="77"/>
    </location>
</feature>
<reference evidence="2" key="1">
    <citation type="submission" date="2020-01" db="EMBL/GenBank/DDBJ databases">
        <authorList>
            <person name="Meier V. D."/>
            <person name="Meier V D."/>
        </authorList>
    </citation>
    <scope>NUCLEOTIDE SEQUENCE</scope>
    <source>
        <strain evidence="2">HLG_WM_MAG_07</strain>
    </source>
</reference>